<organism evidence="2 3">
    <name type="scientific">Lawsonibacter hominis</name>
    <dbReference type="NCBI Taxonomy" id="2763053"/>
    <lineage>
        <taxon>Bacteria</taxon>
        <taxon>Bacillati</taxon>
        <taxon>Bacillota</taxon>
        <taxon>Clostridia</taxon>
        <taxon>Eubacteriales</taxon>
        <taxon>Oscillospiraceae</taxon>
        <taxon>Lawsonibacter</taxon>
    </lineage>
</organism>
<dbReference type="PROSITE" id="PS51257">
    <property type="entry name" value="PROKAR_LIPOPROTEIN"/>
    <property type="match status" value="1"/>
</dbReference>
<sequence>MKRRMFALTLAVLLALSAAGCGGGNQKALVGTWEITDDAGSAYGWGIRFDQDGTFFFAAGAEGNDEELEEAFAAMQVLYTIEYKVKSDTELELTQKLLGGLGGKETTSVAYSFQGDTLIFDGTAYTRVN</sequence>
<dbReference type="RefSeq" id="WP_186907256.1">
    <property type="nucleotide sequence ID" value="NZ_JACOPP010000006.1"/>
</dbReference>
<evidence type="ECO:0000313" key="2">
    <source>
        <dbReference type="EMBL" id="MBC5733356.1"/>
    </source>
</evidence>
<feature type="signal peptide" evidence="1">
    <location>
        <begin position="1"/>
        <end position="20"/>
    </location>
</feature>
<evidence type="ECO:0000256" key="1">
    <source>
        <dbReference type="SAM" id="SignalP"/>
    </source>
</evidence>
<keyword evidence="1" id="KW-0732">Signal</keyword>
<protein>
    <recommendedName>
        <fullName evidence="4">DUF5640 domain-containing protein</fullName>
    </recommendedName>
</protein>
<proteinExistence type="predicted"/>
<comment type="caution">
    <text evidence="2">The sequence shown here is derived from an EMBL/GenBank/DDBJ whole genome shotgun (WGS) entry which is preliminary data.</text>
</comment>
<dbReference type="EMBL" id="JACOPP010000006">
    <property type="protein sequence ID" value="MBC5733356.1"/>
    <property type="molecule type" value="Genomic_DNA"/>
</dbReference>
<gene>
    <name evidence="2" type="ORF">H8S57_06405</name>
</gene>
<feature type="chain" id="PRO_5039079747" description="DUF5640 domain-containing protein" evidence="1">
    <location>
        <begin position="21"/>
        <end position="129"/>
    </location>
</feature>
<dbReference type="Proteomes" id="UP000661435">
    <property type="component" value="Unassembled WGS sequence"/>
</dbReference>
<dbReference type="AlphaFoldDB" id="A0A8J6M8A2"/>
<evidence type="ECO:0000313" key="3">
    <source>
        <dbReference type="Proteomes" id="UP000661435"/>
    </source>
</evidence>
<accession>A0A8J6M8A2</accession>
<keyword evidence="3" id="KW-1185">Reference proteome</keyword>
<evidence type="ECO:0008006" key="4">
    <source>
        <dbReference type="Google" id="ProtNLM"/>
    </source>
</evidence>
<reference evidence="2" key="1">
    <citation type="submission" date="2020-08" db="EMBL/GenBank/DDBJ databases">
        <title>Genome public.</title>
        <authorList>
            <person name="Liu C."/>
            <person name="Sun Q."/>
        </authorList>
    </citation>
    <scope>NUCLEOTIDE SEQUENCE</scope>
    <source>
        <strain evidence="2">NSJ-51</strain>
    </source>
</reference>
<name>A0A8J6M8A2_9FIRM</name>